<name>J3LVV9_ORYBR</name>
<dbReference type="Proteomes" id="UP000006038">
    <property type="component" value="Chromosome 4"/>
</dbReference>
<sequence length="81" mass="9048">MHRRSGEQVSRTIVFDVLDGVKVAISFLDSALRDCLAVFYDGSSTSTLKRCAYKGGYRCNTRHIQNYVSKKINIVVDGAVF</sequence>
<organism evidence="1">
    <name type="scientific">Oryza brachyantha</name>
    <name type="common">malo sina</name>
    <dbReference type="NCBI Taxonomy" id="4533"/>
    <lineage>
        <taxon>Eukaryota</taxon>
        <taxon>Viridiplantae</taxon>
        <taxon>Streptophyta</taxon>
        <taxon>Embryophyta</taxon>
        <taxon>Tracheophyta</taxon>
        <taxon>Spermatophyta</taxon>
        <taxon>Magnoliopsida</taxon>
        <taxon>Liliopsida</taxon>
        <taxon>Poales</taxon>
        <taxon>Poaceae</taxon>
        <taxon>BOP clade</taxon>
        <taxon>Oryzoideae</taxon>
        <taxon>Oryzeae</taxon>
        <taxon>Oryzinae</taxon>
        <taxon>Oryza</taxon>
    </lineage>
</organism>
<dbReference type="HOGENOM" id="CLU_2577679_0_0_1"/>
<dbReference type="AlphaFoldDB" id="J3LVV9"/>
<reference evidence="1" key="2">
    <citation type="submission" date="2013-04" db="UniProtKB">
        <authorList>
            <consortium name="EnsemblPlants"/>
        </authorList>
    </citation>
    <scope>IDENTIFICATION</scope>
</reference>
<evidence type="ECO:0000313" key="1">
    <source>
        <dbReference type="EnsemblPlants" id="OB04G12840.1"/>
    </source>
</evidence>
<reference evidence="1" key="1">
    <citation type="journal article" date="2013" name="Nat. Commun.">
        <title>Whole-genome sequencing of Oryza brachyantha reveals mechanisms underlying Oryza genome evolution.</title>
        <authorList>
            <person name="Chen J."/>
            <person name="Huang Q."/>
            <person name="Gao D."/>
            <person name="Wang J."/>
            <person name="Lang Y."/>
            <person name="Liu T."/>
            <person name="Li B."/>
            <person name="Bai Z."/>
            <person name="Luis Goicoechea J."/>
            <person name="Liang C."/>
            <person name="Chen C."/>
            <person name="Zhang W."/>
            <person name="Sun S."/>
            <person name="Liao Y."/>
            <person name="Zhang X."/>
            <person name="Yang L."/>
            <person name="Song C."/>
            <person name="Wang M."/>
            <person name="Shi J."/>
            <person name="Liu G."/>
            <person name="Liu J."/>
            <person name="Zhou H."/>
            <person name="Zhou W."/>
            <person name="Yu Q."/>
            <person name="An N."/>
            <person name="Chen Y."/>
            <person name="Cai Q."/>
            <person name="Wang B."/>
            <person name="Liu B."/>
            <person name="Min J."/>
            <person name="Huang Y."/>
            <person name="Wu H."/>
            <person name="Li Z."/>
            <person name="Zhang Y."/>
            <person name="Yin Y."/>
            <person name="Song W."/>
            <person name="Jiang J."/>
            <person name="Jackson S.A."/>
            <person name="Wing R.A."/>
            <person name="Wang J."/>
            <person name="Chen M."/>
        </authorList>
    </citation>
    <scope>NUCLEOTIDE SEQUENCE [LARGE SCALE GENOMIC DNA]</scope>
    <source>
        <strain evidence="1">cv. IRGC 101232</strain>
    </source>
</reference>
<proteinExistence type="predicted"/>
<accession>J3LVV9</accession>
<keyword evidence="2" id="KW-1185">Reference proteome</keyword>
<evidence type="ECO:0000313" key="2">
    <source>
        <dbReference type="Proteomes" id="UP000006038"/>
    </source>
</evidence>
<dbReference type="EnsemblPlants" id="OB04G12840.1">
    <property type="protein sequence ID" value="OB04G12840.1"/>
    <property type="gene ID" value="OB04G12840"/>
</dbReference>
<dbReference type="Gramene" id="OB04G12840.1">
    <property type="protein sequence ID" value="OB04G12840.1"/>
    <property type="gene ID" value="OB04G12840"/>
</dbReference>
<protein>
    <submittedName>
        <fullName evidence="1">Uncharacterized protein</fullName>
    </submittedName>
</protein>